<feature type="transmembrane region" description="Helical" evidence="9">
    <location>
        <begin position="270"/>
        <end position="289"/>
    </location>
</feature>
<organism evidence="10 11">
    <name type="scientific">Aquirhabdus parva</name>
    <dbReference type="NCBI Taxonomy" id="2283318"/>
    <lineage>
        <taxon>Bacteria</taxon>
        <taxon>Pseudomonadati</taxon>
        <taxon>Pseudomonadota</taxon>
        <taxon>Gammaproteobacteria</taxon>
        <taxon>Moraxellales</taxon>
        <taxon>Moraxellaceae</taxon>
        <taxon>Aquirhabdus</taxon>
    </lineage>
</organism>
<dbReference type="InterPro" id="IPR030923">
    <property type="entry name" value="LptG"/>
</dbReference>
<evidence type="ECO:0000256" key="8">
    <source>
        <dbReference type="ARBA" id="ARBA00026081"/>
    </source>
</evidence>
<keyword evidence="5 9" id="KW-0812">Transmembrane</keyword>
<comment type="function">
    <text evidence="1">Part of the ABC transporter complex LptBFG involved in the translocation of lipopolysaccharide (LPS) from the inner membrane to the outer membrane.</text>
</comment>
<evidence type="ECO:0000313" key="11">
    <source>
        <dbReference type="Proteomes" id="UP000253940"/>
    </source>
</evidence>
<sequence length="351" mass="38539">MIMRRHVIRVTFSAMIGVVLILLIVQMLFVFLGQMSDLKDTYRIGSALRYVLLQTPGNFYSVLPIGALIGAVVGLGSLASSSELIVMRASGVSVWRIVGWVLRPALILGLVAFAASQWIIPPATQKAELIRSGVAKDSGVHGYWHKEGQEYAFISYANEKGALGVVKAFHFNDDQRLLDSWQAPSGQFQGNQIWILNDVSNAKIQPTGQSFPIHAASQIWSVNLKPKLLSAATADPDELSPSQLFKYGRLLSSDKTPVPSEYKLSFWQKILAPLGLMSLVVLACAFVFGSLRNRSMGFRIVIALLVGLGFRYLQDFIGYVGLVAGGWTILYVLMPILAVFALGGYFLKRAR</sequence>
<feature type="transmembrane region" description="Helical" evidence="9">
    <location>
        <begin position="296"/>
        <end position="313"/>
    </location>
</feature>
<comment type="subunit">
    <text evidence="8">Component of the lipopolysaccharide transport and assembly complex. The LptBFG transporter is composed of two ATP-binding proteins (LptB) and two transmembrane proteins (LptF and LptG).</text>
</comment>
<evidence type="ECO:0000256" key="2">
    <source>
        <dbReference type="ARBA" id="ARBA00004651"/>
    </source>
</evidence>
<reference evidence="10 11" key="1">
    <citation type="submission" date="2018-07" db="EMBL/GenBank/DDBJ databases">
        <title>Genome sequencing of Moraxellaceae gen. HYN0046.</title>
        <authorList>
            <person name="Kim M."/>
            <person name="Yi H."/>
        </authorList>
    </citation>
    <scope>NUCLEOTIDE SEQUENCE [LARGE SCALE GENOMIC DNA]</scope>
    <source>
        <strain evidence="10 11">HYN0046</strain>
    </source>
</reference>
<dbReference type="NCBIfam" id="TIGR04408">
    <property type="entry name" value="LptG_lptG"/>
    <property type="match status" value="1"/>
</dbReference>
<accession>A0A345P2T5</accession>
<keyword evidence="11" id="KW-1185">Reference proteome</keyword>
<evidence type="ECO:0000256" key="4">
    <source>
        <dbReference type="ARBA" id="ARBA00022475"/>
    </source>
</evidence>
<feature type="transmembrane region" description="Helical" evidence="9">
    <location>
        <begin position="319"/>
        <end position="347"/>
    </location>
</feature>
<dbReference type="GO" id="GO:0015920">
    <property type="term" value="P:lipopolysaccharide transport"/>
    <property type="evidence" value="ECO:0007669"/>
    <property type="project" value="TreeGrafter"/>
</dbReference>
<proteinExistence type="inferred from homology"/>
<dbReference type="OrthoDB" id="9776227at2"/>
<feature type="transmembrane region" description="Helical" evidence="9">
    <location>
        <begin position="100"/>
        <end position="120"/>
    </location>
</feature>
<gene>
    <name evidence="10" type="primary">lptG</name>
    <name evidence="10" type="ORF">HYN46_00980</name>
</gene>
<dbReference type="EMBL" id="CP031222">
    <property type="protein sequence ID" value="AXI01594.1"/>
    <property type="molecule type" value="Genomic_DNA"/>
</dbReference>
<evidence type="ECO:0000256" key="7">
    <source>
        <dbReference type="ARBA" id="ARBA00023136"/>
    </source>
</evidence>
<dbReference type="KEGG" id="mbah:HYN46_00980"/>
<evidence type="ECO:0000313" key="10">
    <source>
        <dbReference type="EMBL" id="AXI01594.1"/>
    </source>
</evidence>
<evidence type="ECO:0000256" key="5">
    <source>
        <dbReference type="ARBA" id="ARBA00022692"/>
    </source>
</evidence>
<dbReference type="PANTHER" id="PTHR33529">
    <property type="entry name" value="SLR0882 PROTEIN-RELATED"/>
    <property type="match status" value="1"/>
</dbReference>
<protein>
    <submittedName>
        <fullName evidence="10">LPS export ABC transporter permease LptG</fullName>
    </submittedName>
</protein>
<dbReference type="RefSeq" id="WP_114897704.1">
    <property type="nucleotide sequence ID" value="NZ_CP031222.1"/>
</dbReference>
<dbReference type="Proteomes" id="UP000253940">
    <property type="component" value="Chromosome"/>
</dbReference>
<dbReference type="GO" id="GO:0055085">
    <property type="term" value="P:transmembrane transport"/>
    <property type="evidence" value="ECO:0007669"/>
    <property type="project" value="InterPro"/>
</dbReference>
<keyword evidence="4" id="KW-1003">Cell membrane</keyword>
<dbReference type="InterPro" id="IPR005495">
    <property type="entry name" value="LptG/LptF_permease"/>
</dbReference>
<keyword evidence="6 9" id="KW-1133">Transmembrane helix</keyword>
<dbReference type="GO" id="GO:0043190">
    <property type="term" value="C:ATP-binding cassette (ABC) transporter complex"/>
    <property type="evidence" value="ECO:0007669"/>
    <property type="project" value="InterPro"/>
</dbReference>
<keyword evidence="7 9" id="KW-0472">Membrane</keyword>
<evidence type="ECO:0000256" key="3">
    <source>
        <dbReference type="ARBA" id="ARBA00007725"/>
    </source>
</evidence>
<comment type="subcellular location">
    <subcellularLocation>
        <location evidence="2">Cell membrane</location>
        <topology evidence="2">Multi-pass membrane protein</topology>
    </subcellularLocation>
</comment>
<evidence type="ECO:0000256" key="9">
    <source>
        <dbReference type="SAM" id="Phobius"/>
    </source>
</evidence>
<dbReference type="PANTHER" id="PTHR33529:SF2">
    <property type="entry name" value="LIPOPOLYSACCHARIDE EXPORT SYSTEM PERMEASE PROTEIN LPTG"/>
    <property type="match status" value="1"/>
</dbReference>
<feature type="transmembrane region" description="Helical" evidence="9">
    <location>
        <begin position="59"/>
        <end position="79"/>
    </location>
</feature>
<comment type="similarity">
    <text evidence="3">Belongs to the LptF/LptG family.</text>
</comment>
<evidence type="ECO:0000256" key="6">
    <source>
        <dbReference type="ARBA" id="ARBA00022989"/>
    </source>
</evidence>
<dbReference type="AlphaFoldDB" id="A0A345P2T5"/>
<feature type="transmembrane region" description="Helical" evidence="9">
    <location>
        <begin position="12"/>
        <end position="32"/>
    </location>
</feature>
<dbReference type="Pfam" id="PF03739">
    <property type="entry name" value="LptF_LptG"/>
    <property type="match status" value="1"/>
</dbReference>
<name>A0A345P2T5_9GAMM</name>
<evidence type="ECO:0000256" key="1">
    <source>
        <dbReference type="ARBA" id="ARBA00002265"/>
    </source>
</evidence>